<evidence type="ECO:0000256" key="1">
    <source>
        <dbReference type="ARBA" id="ARBA00006285"/>
    </source>
</evidence>
<comment type="caution">
    <text evidence="4">The sequence shown here is derived from an EMBL/GenBank/DDBJ whole genome shotgun (WGS) entry which is preliminary data.</text>
</comment>
<dbReference type="GO" id="GO:0004563">
    <property type="term" value="F:beta-N-acetylhexosaminidase activity"/>
    <property type="evidence" value="ECO:0007669"/>
    <property type="project" value="UniProtKB-ARBA"/>
</dbReference>
<proteinExistence type="inferred from homology"/>
<dbReference type="EMBL" id="BARV01015454">
    <property type="protein sequence ID" value="GAI30762.1"/>
    <property type="molecule type" value="Genomic_DNA"/>
</dbReference>
<comment type="similarity">
    <text evidence="1">Belongs to the glycosyl hydrolase 20 family.</text>
</comment>
<dbReference type="GO" id="GO:0005975">
    <property type="term" value="P:carbohydrate metabolic process"/>
    <property type="evidence" value="ECO:0007669"/>
    <property type="project" value="InterPro"/>
</dbReference>
<keyword evidence="2" id="KW-0378">Hydrolase</keyword>
<name>X1MGI5_9ZZZZ</name>
<evidence type="ECO:0000256" key="2">
    <source>
        <dbReference type="ARBA" id="ARBA00022801"/>
    </source>
</evidence>
<evidence type="ECO:0000313" key="4">
    <source>
        <dbReference type="EMBL" id="GAI30762.1"/>
    </source>
</evidence>
<gene>
    <name evidence="4" type="ORF">S06H3_26700</name>
</gene>
<reference evidence="4" key="1">
    <citation type="journal article" date="2014" name="Front. Microbiol.">
        <title>High frequency of phylogenetically diverse reductive dehalogenase-homologous genes in deep subseafloor sedimentary metagenomes.</title>
        <authorList>
            <person name="Kawai M."/>
            <person name="Futagami T."/>
            <person name="Toyoda A."/>
            <person name="Takaki Y."/>
            <person name="Nishi S."/>
            <person name="Hori S."/>
            <person name="Arai W."/>
            <person name="Tsubouchi T."/>
            <person name="Morono Y."/>
            <person name="Uchiyama I."/>
            <person name="Ito T."/>
            <person name="Fujiyama A."/>
            <person name="Inagaki F."/>
            <person name="Takami H."/>
        </authorList>
    </citation>
    <scope>NUCLEOTIDE SEQUENCE</scope>
    <source>
        <strain evidence="4">Expedition CK06-06</strain>
    </source>
</reference>
<dbReference type="Pfam" id="PF00728">
    <property type="entry name" value="Glyco_hydro_20"/>
    <property type="match status" value="1"/>
</dbReference>
<dbReference type="InterPro" id="IPR017853">
    <property type="entry name" value="GH"/>
</dbReference>
<dbReference type="Gene3D" id="3.20.20.80">
    <property type="entry name" value="Glycosidases"/>
    <property type="match status" value="1"/>
</dbReference>
<evidence type="ECO:0000259" key="3">
    <source>
        <dbReference type="Pfam" id="PF00728"/>
    </source>
</evidence>
<feature type="domain" description="Glycoside hydrolase family 20 catalytic" evidence="3">
    <location>
        <begin position="16"/>
        <end position="135"/>
    </location>
</feature>
<organism evidence="4">
    <name type="scientific">marine sediment metagenome</name>
    <dbReference type="NCBI Taxonomy" id="412755"/>
    <lineage>
        <taxon>unclassified sequences</taxon>
        <taxon>metagenomes</taxon>
        <taxon>ecological metagenomes</taxon>
    </lineage>
</organism>
<dbReference type="InterPro" id="IPR015883">
    <property type="entry name" value="Glyco_hydro_20_cat"/>
</dbReference>
<dbReference type="AlphaFoldDB" id="X1MGI5"/>
<accession>X1MGI5</accession>
<dbReference type="SUPFAM" id="SSF51445">
    <property type="entry name" value="(Trans)glycosidases"/>
    <property type="match status" value="1"/>
</dbReference>
<protein>
    <recommendedName>
        <fullName evidence="3">Glycoside hydrolase family 20 catalytic domain-containing protein</fullName>
    </recommendedName>
</protein>
<sequence>PQFDETPGKYPNNEGIYCRSWCPLHPEVNKVVFALMDELIEVFEADALHVGMDEVFLVAEDDCPRCRGKDKAELFAKAVNDYYNHLVGKHKIEMLMWGDRLIDASKYSYGKWEASANDTARAVDMISKDIIICDWHYGLRQAYESVPMFLEKGFRVWPASWRKPDAAKAFVDYSKRYDNERMLGHLNTTWGAVAINELSSFEPLRYATRSFSGGSEK</sequence>
<feature type="non-terminal residue" evidence="4">
    <location>
        <position position="1"/>
    </location>
</feature>